<protein>
    <submittedName>
        <fullName evidence="1">Transposable element Tc1 transposase</fullName>
    </submittedName>
</protein>
<accession>A0A2L2YVF0</accession>
<sequence>MRVWNLWTQEFLTNRKSWSVSRNVTSARYDRHQVRMTLTDRTAHSRQLAAR</sequence>
<evidence type="ECO:0000313" key="1">
    <source>
        <dbReference type="EMBL" id="LAA12121.1"/>
    </source>
</evidence>
<dbReference type="EMBL" id="IAAA01063684">
    <property type="protein sequence ID" value="LAA12121.1"/>
    <property type="molecule type" value="mRNA"/>
</dbReference>
<proteinExistence type="evidence at transcript level"/>
<organism evidence="1">
    <name type="scientific">Parasteatoda tepidariorum</name>
    <name type="common">Common house spider</name>
    <name type="synonym">Achaearanea tepidariorum</name>
    <dbReference type="NCBI Taxonomy" id="114398"/>
    <lineage>
        <taxon>Eukaryota</taxon>
        <taxon>Metazoa</taxon>
        <taxon>Ecdysozoa</taxon>
        <taxon>Arthropoda</taxon>
        <taxon>Chelicerata</taxon>
        <taxon>Arachnida</taxon>
        <taxon>Araneae</taxon>
        <taxon>Araneomorphae</taxon>
        <taxon>Entelegynae</taxon>
        <taxon>Araneoidea</taxon>
        <taxon>Theridiidae</taxon>
        <taxon>Parasteatoda</taxon>
    </lineage>
</organism>
<reference evidence="1" key="1">
    <citation type="journal article" date="2016" name="Mol. Ecol. Resour.">
        <title>Evaluation of the impact of RNA preservation methods of spiders for de novo transcriptome assembly.</title>
        <authorList>
            <person name="Kono N."/>
            <person name="Nakamura H."/>
            <person name="Ito Y."/>
            <person name="Tomita M."/>
            <person name="Arakawa K."/>
        </authorList>
    </citation>
    <scope>NUCLEOTIDE SEQUENCE</scope>
    <source>
        <tissue evidence="1">Whole body</tissue>
    </source>
</reference>
<dbReference type="AlphaFoldDB" id="A0A2L2YVF0"/>
<name>A0A2L2YVF0_PARTP</name>